<feature type="transmembrane region" description="Helical" evidence="1">
    <location>
        <begin position="132"/>
        <end position="150"/>
    </location>
</feature>
<dbReference type="GO" id="GO:0005886">
    <property type="term" value="C:plasma membrane"/>
    <property type="evidence" value="ECO:0007669"/>
    <property type="project" value="TreeGrafter"/>
</dbReference>
<dbReference type="PROSITE" id="PS50887">
    <property type="entry name" value="GGDEF"/>
    <property type="match status" value="1"/>
</dbReference>
<dbReference type="InterPro" id="IPR043128">
    <property type="entry name" value="Rev_trsase/Diguanyl_cyclase"/>
</dbReference>
<dbReference type="Gene3D" id="3.30.70.270">
    <property type="match status" value="1"/>
</dbReference>
<reference evidence="4" key="1">
    <citation type="submission" date="2020-07" db="EMBL/GenBank/DDBJ databases">
        <title>Description of Mycobacterium gordonae subsp. intergordonae subsp.nov. and Mycobacterium gordonae subsp. gordonae subsp. nov.</title>
        <authorList>
            <person name="Yu X."/>
        </authorList>
    </citation>
    <scope>NUCLEOTIDE SEQUENCE [LARGE SCALE GENOMIC DNA]</scope>
    <source>
        <strain evidence="4">24</strain>
    </source>
</reference>
<dbReference type="PANTHER" id="PTHR45138">
    <property type="entry name" value="REGULATORY COMPONENTS OF SENSORY TRANSDUCTION SYSTEM"/>
    <property type="match status" value="1"/>
</dbReference>
<sequence>MSVVTPSDQFDWISAYLKARDLQVIWRGAIFGVTAVQAALPLVLLSSPFGPDHALTRAVAVAASAAGASAAILWLVCWPTRQQSIAFSITSSMAIAALLLSMSNPYSGLVGCTTFAALGGFLGYFHAPRYVVANFAVATVCTAILAYRLLVSSGDAALVISSVITVASLNVGVPFGIQYLVHSLRTDLRTSDRDSLTGLHNRRSFYDSVCQLIALAQRRTGMHLTVAVIDLDNFKHLNDTRGHAVGDEALVAVAAAFEQVCRPTAVIARVGGEEFVIADADTMSNPTERAERLRLAVAALPFGITASIGTTGVPLGGRRVLRDIELIDDLIRTSDTAMYEAKRAGGNGVRHHPAPEPPLLT</sequence>
<dbReference type="GO" id="GO:1902201">
    <property type="term" value="P:negative regulation of bacterial-type flagellum-dependent cell motility"/>
    <property type="evidence" value="ECO:0007669"/>
    <property type="project" value="TreeGrafter"/>
</dbReference>
<evidence type="ECO:0000259" key="2">
    <source>
        <dbReference type="PROSITE" id="PS50887"/>
    </source>
</evidence>
<feature type="transmembrane region" description="Helical" evidence="1">
    <location>
        <begin position="24"/>
        <end position="46"/>
    </location>
</feature>
<dbReference type="KEGG" id="mgor:H0P51_15350"/>
<keyword evidence="1" id="KW-0812">Transmembrane</keyword>
<accession>A0A7D6E6D2</accession>
<feature type="domain" description="GGDEF" evidence="2">
    <location>
        <begin position="222"/>
        <end position="354"/>
    </location>
</feature>
<dbReference type="GO" id="GO:0052621">
    <property type="term" value="F:diguanylate cyclase activity"/>
    <property type="evidence" value="ECO:0007669"/>
    <property type="project" value="TreeGrafter"/>
</dbReference>
<dbReference type="SUPFAM" id="SSF55073">
    <property type="entry name" value="Nucleotide cyclase"/>
    <property type="match status" value="1"/>
</dbReference>
<feature type="transmembrane region" description="Helical" evidence="1">
    <location>
        <begin position="108"/>
        <end position="125"/>
    </location>
</feature>
<reference evidence="4" key="3">
    <citation type="submission" date="2023-07" db="EMBL/GenBank/DDBJ databases">
        <title>Description of Mycobacterium gordonae subsp. intergordonae subsp.nov. and Mycobacterium gordonae subsp. gordonae subsp. nov.</title>
        <authorList>
            <person name="Huang H."/>
        </authorList>
    </citation>
    <scope>NUCLEOTIDE SEQUENCE [LARGE SCALE GENOMIC DNA]</scope>
    <source>
        <strain evidence="4">24</strain>
    </source>
</reference>
<dbReference type="InterPro" id="IPR000160">
    <property type="entry name" value="GGDEF_dom"/>
</dbReference>
<dbReference type="NCBIfam" id="TIGR00254">
    <property type="entry name" value="GGDEF"/>
    <property type="match status" value="1"/>
</dbReference>
<proteinExistence type="predicted"/>
<name>A0A7D6E6D2_9MYCO</name>
<organism evidence="3 4">
    <name type="scientific">Mycobacterium vicinigordonae</name>
    <dbReference type="NCBI Taxonomy" id="1719132"/>
    <lineage>
        <taxon>Bacteria</taxon>
        <taxon>Bacillati</taxon>
        <taxon>Actinomycetota</taxon>
        <taxon>Actinomycetes</taxon>
        <taxon>Mycobacteriales</taxon>
        <taxon>Mycobacteriaceae</taxon>
        <taxon>Mycobacterium</taxon>
    </lineage>
</organism>
<dbReference type="EMBL" id="CP059165">
    <property type="protein sequence ID" value="QLL10246.1"/>
    <property type="molecule type" value="Genomic_DNA"/>
</dbReference>
<reference evidence="3 4" key="2">
    <citation type="submission" date="2020-07" db="EMBL/GenBank/DDBJ databases">
        <authorList>
            <person name="Yu X."/>
        </authorList>
    </citation>
    <scope>NUCLEOTIDE SEQUENCE [LARGE SCALE GENOMIC DNA]</scope>
    <source>
        <strain evidence="4">24</strain>
    </source>
</reference>
<dbReference type="InterPro" id="IPR050469">
    <property type="entry name" value="Diguanylate_Cyclase"/>
</dbReference>
<dbReference type="SMART" id="SM00267">
    <property type="entry name" value="GGDEF"/>
    <property type="match status" value="1"/>
</dbReference>
<feature type="transmembrane region" description="Helical" evidence="1">
    <location>
        <begin position="58"/>
        <end position="78"/>
    </location>
</feature>
<dbReference type="AlphaFoldDB" id="A0A7D6E6D2"/>
<keyword evidence="1" id="KW-1133">Transmembrane helix</keyword>
<keyword evidence="4" id="KW-1185">Reference proteome</keyword>
<dbReference type="CDD" id="cd01949">
    <property type="entry name" value="GGDEF"/>
    <property type="match status" value="1"/>
</dbReference>
<dbReference type="PANTHER" id="PTHR45138:SF9">
    <property type="entry name" value="DIGUANYLATE CYCLASE DGCM-RELATED"/>
    <property type="match status" value="1"/>
</dbReference>
<feature type="transmembrane region" description="Helical" evidence="1">
    <location>
        <begin position="156"/>
        <end position="181"/>
    </location>
</feature>
<protein>
    <submittedName>
        <fullName evidence="3">GGDEF domain-containing protein</fullName>
    </submittedName>
</protein>
<evidence type="ECO:0000256" key="1">
    <source>
        <dbReference type="SAM" id="Phobius"/>
    </source>
</evidence>
<gene>
    <name evidence="3" type="ORF">H0P51_15350</name>
</gene>
<dbReference type="Proteomes" id="UP000510682">
    <property type="component" value="Chromosome"/>
</dbReference>
<evidence type="ECO:0000313" key="4">
    <source>
        <dbReference type="Proteomes" id="UP000510682"/>
    </source>
</evidence>
<dbReference type="GO" id="GO:0043709">
    <property type="term" value="P:cell adhesion involved in single-species biofilm formation"/>
    <property type="evidence" value="ECO:0007669"/>
    <property type="project" value="TreeGrafter"/>
</dbReference>
<dbReference type="Pfam" id="PF00990">
    <property type="entry name" value="GGDEF"/>
    <property type="match status" value="1"/>
</dbReference>
<feature type="transmembrane region" description="Helical" evidence="1">
    <location>
        <begin position="85"/>
        <end position="102"/>
    </location>
</feature>
<keyword evidence="1" id="KW-0472">Membrane</keyword>
<evidence type="ECO:0000313" key="3">
    <source>
        <dbReference type="EMBL" id="QLL10246.1"/>
    </source>
</evidence>
<dbReference type="InterPro" id="IPR029787">
    <property type="entry name" value="Nucleotide_cyclase"/>
</dbReference>